<evidence type="ECO:0000256" key="3">
    <source>
        <dbReference type="SAM" id="MobiDB-lite"/>
    </source>
</evidence>
<dbReference type="GO" id="GO:0019867">
    <property type="term" value="C:outer membrane"/>
    <property type="evidence" value="ECO:0007669"/>
    <property type="project" value="InterPro"/>
</dbReference>
<dbReference type="Pfam" id="PF01103">
    <property type="entry name" value="Omp85"/>
    <property type="match status" value="1"/>
</dbReference>
<proteinExistence type="predicted"/>
<name>A0A8H7ZP03_9FUNG</name>
<keyword evidence="6" id="KW-1185">Reference proteome</keyword>
<accession>A0A8H7ZP03</accession>
<keyword evidence="2" id="KW-0472">Membrane</keyword>
<feature type="compositionally biased region" description="Basic and acidic residues" evidence="3">
    <location>
        <begin position="18"/>
        <end position="27"/>
    </location>
</feature>
<feature type="region of interest" description="Disordered" evidence="3">
    <location>
        <begin position="1"/>
        <end position="111"/>
    </location>
</feature>
<reference evidence="5 6" key="1">
    <citation type="journal article" name="Sci. Rep.">
        <title>Genome-scale phylogenetic analyses confirm Olpidium as the closest living zoosporic fungus to the non-flagellated, terrestrial fungi.</title>
        <authorList>
            <person name="Chang Y."/>
            <person name="Rochon D."/>
            <person name="Sekimoto S."/>
            <person name="Wang Y."/>
            <person name="Chovatia M."/>
            <person name="Sandor L."/>
            <person name="Salamov A."/>
            <person name="Grigoriev I.V."/>
            <person name="Stajich J.E."/>
            <person name="Spatafora J.W."/>
        </authorList>
    </citation>
    <scope>NUCLEOTIDE SEQUENCE [LARGE SCALE GENOMIC DNA]</scope>
    <source>
        <strain evidence="5">S191</strain>
    </source>
</reference>
<evidence type="ECO:0000313" key="5">
    <source>
        <dbReference type="EMBL" id="KAG5456851.1"/>
    </source>
</evidence>
<comment type="caution">
    <text evidence="5">The sequence shown here is derived from an EMBL/GenBank/DDBJ whole genome shotgun (WGS) entry which is preliminary data.</text>
</comment>
<feature type="compositionally biased region" description="Basic residues" evidence="3">
    <location>
        <begin position="84"/>
        <end position="93"/>
    </location>
</feature>
<gene>
    <name evidence="5" type="ORF">BJ554DRAFT_3291</name>
</gene>
<dbReference type="AlphaFoldDB" id="A0A8H7ZP03"/>
<evidence type="ECO:0000256" key="2">
    <source>
        <dbReference type="ARBA" id="ARBA00023136"/>
    </source>
</evidence>
<feature type="non-terminal residue" evidence="5">
    <location>
        <position position="1"/>
    </location>
</feature>
<dbReference type="EMBL" id="JAEFCI010011056">
    <property type="protein sequence ID" value="KAG5456851.1"/>
    <property type="molecule type" value="Genomic_DNA"/>
</dbReference>
<dbReference type="Proteomes" id="UP000673691">
    <property type="component" value="Unassembled WGS sequence"/>
</dbReference>
<evidence type="ECO:0000256" key="1">
    <source>
        <dbReference type="ARBA" id="ARBA00004370"/>
    </source>
</evidence>
<dbReference type="Gene3D" id="2.40.160.50">
    <property type="entry name" value="membrane protein fhac: a member of the omp85/tpsb transporter family"/>
    <property type="match status" value="1"/>
</dbReference>
<organism evidence="5 6">
    <name type="scientific">Olpidium bornovanus</name>
    <dbReference type="NCBI Taxonomy" id="278681"/>
    <lineage>
        <taxon>Eukaryota</taxon>
        <taxon>Fungi</taxon>
        <taxon>Fungi incertae sedis</taxon>
        <taxon>Olpidiomycota</taxon>
        <taxon>Olpidiomycotina</taxon>
        <taxon>Olpidiomycetes</taxon>
        <taxon>Olpidiales</taxon>
        <taxon>Olpidiaceae</taxon>
        <taxon>Olpidium</taxon>
    </lineage>
</organism>
<feature type="domain" description="Bacterial surface antigen (D15)" evidence="4">
    <location>
        <begin position="377"/>
        <end position="547"/>
    </location>
</feature>
<sequence length="563" mass="60857">RAAPGRSDPRRRCPHGGRRADAAEPRATRPLAPAGRCHPRRPRDPPAPGGACVRAPGALRPRRRRHRFPGAFLAVGRRGEARRRPLRRSRGAHRQGDRRAGARGQRGGGGALFGGAERLEGRAYAGSRTSSEILVIPVLAALGPGRNPRAPPRPLKTTWPAGPPLQARLSVPFRSDPDETFGATAFRRVKSFAPASRCEEAAHGATVDYKFVSCLGLHELAYHAHWRNLYPSDGFWPRFPGWSAGGAVSEAYVRDLEESTARQGDDWSRRHPGAAVWLQGSCSTVSNQHPGSSRTRLQVRLLPHLRPRHQGRPAFSVARKLFKAVAGIRRRRRRRQVRERASGDAGLSTRARLRRADMLMTSPRRLRLSELKAITGGVRGGLLVPLGGQRSRINDRFFLGGATNIRGFKFCGIGPREGGAFYPFFCILRVPASAYWGGGVGRDDALGGELFVAANLSATARLNDSRGPLPLYAHAWVNGGKLVYLDKTATAAENARNLADAPAAAAGVGLACKFGNIRGEANISVPLSSSARDLPSSGFQFGFGFEFMTVIVTAPAAPNVNSF</sequence>
<dbReference type="InterPro" id="IPR000184">
    <property type="entry name" value="Bac_surfAg_D15"/>
</dbReference>
<dbReference type="OrthoDB" id="1724197at2759"/>
<comment type="subcellular location">
    <subcellularLocation>
        <location evidence="1">Membrane</location>
    </subcellularLocation>
</comment>
<feature type="compositionally biased region" description="Low complexity" evidence="3">
    <location>
        <begin position="49"/>
        <end position="59"/>
    </location>
</feature>
<protein>
    <recommendedName>
        <fullName evidence="4">Bacterial surface antigen (D15) domain-containing protein</fullName>
    </recommendedName>
</protein>
<evidence type="ECO:0000313" key="6">
    <source>
        <dbReference type="Proteomes" id="UP000673691"/>
    </source>
</evidence>
<evidence type="ECO:0000259" key="4">
    <source>
        <dbReference type="Pfam" id="PF01103"/>
    </source>
</evidence>